<dbReference type="EMBL" id="JAAIUW010000012">
    <property type="protein sequence ID" value="KAF7807467.1"/>
    <property type="molecule type" value="Genomic_DNA"/>
</dbReference>
<protein>
    <submittedName>
        <fullName evidence="2">Uncharacterized protein</fullName>
    </submittedName>
</protein>
<keyword evidence="1" id="KW-1133">Transmembrane helix</keyword>
<gene>
    <name evidence="2" type="ORF">G2W53_039628</name>
</gene>
<reference evidence="2" key="1">
    <citation type="submission" date="2020-09" db="EMBL/GenBank/DDBJ databases">
        <title>Genome-Enabled Discovery of Anthraquinone Biosynthesis in Senna tora.</title>
        <authorList>
            <person name="Kang S.-H."/>
            <person name="Pandey R.P."/>
            <person name="Lee C.-M."/>
            <person name="Sim J.-S."/>
            <person name="Jeong J.-T."/>
            <person name="Choi B.-S."/>
            <person name="Jung M."/>
            <person name="Ginzburg D."/>
            <person name="Zhao K."/>
            <person name="Won S.Y."/>
            <person name="Oh T.-J."/>
            <person name="Yu Y."/>
            <person name="Kim N.-H."/>
            <person name="Lee O.R."/>
            <person name="Lee T.-H."/>
            <person name="Bashyal P."/>
            <person name="Kim T.-S."/>
            <person name="Lee W.-H."/>
            <person name="Kawkins C."/>
            <person name="Kim C.-K."/>
            <person name="Kim J.S."/>
            <person name="Ahn B.O."/>
            <person name="Rhee S.Y."/>
            <person name="Sohng J.K."/>
        </authorList>
    </citation>
    <scope>NUCLEOTIDE SEQUENCE</scope>
    <source>
        <tissue evidence="2">Leaf</tissue>
    </source>
</reference>
<dbReference type="Proteomes" id="UP000634136">
    <property type="component" value="Unassembled WGS sequence"/>
</dbReference>
<organism evidence="2 3">
    <name type="scientific">Senna tora</name>
    <dbReference type="NCBI Taxonomy" id="362788"/>
    <lineage>
        <taxon>Eukaryota</taxon>
        <taxon>Viridiplantae</taxon>
        <taxon>Streptophyta</taxon>
        <taxon>Embryophyta</taxon>
        <taxon>Tracheophyta</taxon>
        <taxon>Spermatophyta</taxon>
        <taxon>Magnoliopsida</taxon>
        <taxon>eudicotyledons</taxon>
        <taxon>Gunneridae</taxon>
        <taxon>Pentapetalae</taxon>
        <taxon>rosids</taxon>
        <taxon>fabids</taxon>
        <taxon>Fabales</taxon>
        <taxon>Fabaceae</taxon>
        <taxon>Caesalpinioideae</taxon>
        <taxon>Cassia clade</taxon>
        <taxon>Senna</taxon>
    </lineage>
</organism>
<feature type="transmembrane region" description="Helical" evidence="1">
    <location>
        <begin position="151"/>
        <end position="171"/>
    </location>
</feature>
<keyword evidence="1" id="KW-0472">Membrane</keyword>
<sequence>MVSDLLLTENADIFAWTPLVDTVAEKLHYIILQLWVQADSDFGSPGWVPFHQSYCLHLSLGPLCLCFRCGASDRPLDGSDHHAYDPLGLSLRSVFSSPSIASRVPSSLAPLDCCTSSNAMYLVDLANSSAIVAGGFLVMEQQNSLLRKLSVSFGIATSIILSVNGYLFFFFRGGVNSVDSEEEPDPPAPDFDELLSDSSFCVRRLLDLLFSVLRDLDFRF</sequence>
<keyword evidence="1" id="KW-0812">Transmembrane</keyword>
<keyword evidence="3" id="KW-1185">Reference proteome</keyword>
<comment type="caution">
    <text evidence="2">The sequence shown here is derived from an EMBL/GenBank/DDBJ whole genome shotgun (WGS) entry which is preliminary data.</text>
</comment>
<evidence type="ECO:0000256" key="1">
    <source>
        <dbReference type="SAM" id="Phobius"/>
    </source>
</evidence>
<proteinExistence type="predicted"/>
<evidence type="ECO:0000313" key="2">
    <source>
        <dbReference type="EMBL" id="KAF7807467.1"/>
    </source>
</evidence>
<name>A0A834STN1_9FABA</name>
<accession>A0A834STN1</accession>
<evidence type="ECO:0000313" key="3">
    <source>
        <dbReference type="Proteomes" id="UP000634136"/>
    </source>
</evidence>
<dbReference type="AlphaFoldDB" id="A0A834STN1"/>